<dbReference type="GO" id="GO:0006281">
    <property type="term" value="P:DNA repair"/>
    <property type="evidence" value="ECO:0007669"/>
    <property type="project" value="InterPro"/>
</dbReference>
<evidence type="ECO:0000256" key="14">
    <source>
        <dbReference type="ARBA" id="ARBA00030222"/>
    </source>
</evidence>
<proteinExistence type="inferred from homology"/>
<feature type="domain" description="FAT" evidence="22">
    <location>
        <begin position="1074"/>
        <end position="1716"/>
    </location>
</feature>
<keyword evidence="9" id="KW-0227">DNA damage</keyword>
<dbReference type="Gene3D" id="1.10.1070.11">
    <property type="entry name" value="Phosphatidylinositol 3-/4-kinase, catalytic domain"/>
    <property type="match status" value="1"/>
</dbReference>
<dbReference type="PROSITE" id="PS51189">
    <property type="entry name" value="FAT"/>
    <property type="match status" value="1"/>
</dbReference>
<keyword evidence="19" id="KW-0175">Coiled coil</keyword>
<dbReference type="InterPro" id="IPR011009">
    <property type="entry name" value="Kinase-like_dom_sf"/>
</dbReference>
<feature type="coiled-coil region" evidence="19">
    <location>
        <begin position="1547"/>
        <end position="1574"/>
    </location>
</feature>
<evidence type="ECO:0000259" key="21">
    <source>
        <dbReference type="PROSITE" id="PS50290"/>
    </source>
</evidence>
<dbReference type="SUPFAM" id="SSF56112">
    <property type="entry name" value="Protein kinase-like (PK-like)"/>
    <property type="match status" value="1"/>
</dbReference>
<evidence type="ECO:0000256" key="8">
    <source>
        <dbReference type="ARBA" id="ARBA00022741"/>
    </source>
</evidence>
<organism evidence="24 25">
    <name type="scientific">Saitozyma podzolica</name>
    <dbReference type="NCBI Taxonomy" id="1890683"/>
    <lineage>
        <taxon>Eukaryota</taxon>
        <taxon>Fungi</taxon>
        <taxon>Dikarya</taxon>
        <taxon>Basidiomycota</taxon>
        <taxon>Agaricomycotina</taxon>
        <taxon>Tremellomycetes</taxon>
        <taxon>Tremellales</taxon>
        <taxon>Trimorphomycetaceae</taxon>
        <taxon>Saitozyma</taxon>
    </lineage>
</organism>
<evidence type="ECO:0000256" key="19">
    <source>
        <dbReference type="SAM" id="Coils"/>
    </source>
</evidence>
<dbReference type="GO" id="GO:0005634">
    <property type="term" value="C:nucleus"/>
    <property type="evidence" value="ECO:0007669"/>
    <property type="project" value="UniProtKB-SubCell"/>
</dbReference>
<protein>
    <recommendedName>
        <fullName evidence="4">Serine/threonine-protein kinase TEL1</fullName>
        <ecNumber evidence="3">2.7.11.1</ecNumber>
    </recommendedName>
    <alternativeName>
        <fullName evidence="13">ATM homolog</fullName>
    </alternativeName>
    <alternativeName>
        <fullName evidence="15 16">DNA-damage checkpoint kinase TEL1</fullName>
    </alternativeName>
    <alternativeName>
        <fullName evidence="5">Serine/threonine-protein kinase tel1</fullName>
    </alternativeName>
    <alternativeName>
        <fullName evidence="14">Telomere length regulation protein 1</fullName>
    </alternativeName>
</protein>
<evidence type="ECO:0000256" key="17">
    <source>
        <dbReference type="ARBA" id="ARBA00047899"/>
    </source>
</evidence>
<dbReference type="Gene3D" id="3.30.1010.10">
    <property type="entry name" value="Phosphatidylinositol 3-kinase Catalytic Subunit, Chain A, domain 4"/>
    <property type="match status" value="1"/>
</dbReference>
<evidence type="ECO:0000256" key="6">
    <source>
        <dbReference type="ARBA" id="ARBA00022527"/>
    </source>
</evidence>
<feature type="compositionally biased region" description="Low complexity" evidence="20">
    <location>
        <begin position="1726"/>
        <end position="1744"/>
    </location>
</feature>
<dbReference type="InterPro" id="IPR003151">
    <property type="entry name" value="PIK-rel_kinase_FAT"/>
</dbReference>
<dbReference type="OrthoDB" id="381190at2759"/>
<evidence type="ECO:0000256" key="20">
    <source>
        <dbReference type="SAM" id="MobiDB-lite"/>
    </source>
</evidence>
<gene>
    <name evidence="24" type="primary">TEL1_2</name>
    <name evidence="24" type="ORF">EHS25_000080</name>
</gene>
<dbReference type="SMART" id="SM01343">
    <property type="entry name" value="FATC"/>
    <property type="match status" value="1"/>
</dbReference>
<evidence type="ECO:0000256" key="3">
    <source>
        <dbReference type="ARBA" id="ARBA00012513"/>
    </source>
</evidence>
<evidence type="ECO:0000259" key="22">
    <source>
        <dbReference type="PROSITE" id="PS51189"/>
    </source>
</evidence>
<evidence type="ECO:0000256" key="11">
    <source>
        <dbReference type="ARBA" id="ARBA00022840"/>
    </source>
</evidence>
<keyword evidence="12" id="KW-0539">Nucleus</keyword>
<keyword evidence="7" id="KW-0808">Transferase</keyword>
<evidence type="ECO:0000256" key="4">
    <source>
        <dbReference type="ARBA" id="ARBA00014619"/>
    </source>
</evidence>
<dbReference type="GO" id="GO:0035556">
    <property type="term" value="P:intracellular signal transduction"/>
    <property type="evidence" value="ECO:0007669"/>
    <property type="project" value="UniProtKB-ARBA"/>
</dbReference>
<sequence length="2198" mass="245151">MLKPDAPSGIRPDLLPPSGYAVGGRYDEEPAGSDPFAGLQGQIWALPFISESLRSVTQLCRQMVEHSSSASQNGAVGGSQPAVHVEEDDFGEIRIAESDAMPMSKEAIECRRTGTQLLTTLVEFRLRGTQLQSAASQPVKDTQLINSFLSAVGPRFIQLGNIVCDAVKHGLLRLSPDAVDVILNALEESISSYAYSRDEGLTRLVISFLSCSAPFWLSAELRSDLGERAIHLVKFIVVKNARGQIPSWRVRVAIIQLLDEYLDYDTHFSLWSEYEGEDLDMDDDQWGPLSRIAEGLVDRDARVRFRAATSTAGLFYLPSLPSEKHLPFYLEVMDRQPRQPEYWDSFLSDLLWKLNCSVTSAHVRHATLYHLYEIPLSFPAFNVHLENGLSALSHRFGLQSIRPLFRTYAAVIVSSLLGANQRLLDLPPHLCGCVDRRDLATLILDAAGPYLLCENRLNALIALCGETDIPVSDIVLKFFYPATARLVLKQAEGQTMDQVKVVEAAVLEELKAWPASKKGDKPVELFKRDNKEIASNVFALLGIAPTQADIIDFLKQVDPVKSDIFAELMSPDVRTGTHGPDLVANGSPAASVYTAVTYLASGKGIPTAEVTFNALLQLFSSINSAFLVGERERLLGAVALLTCLFAEDYRDRRVLQLFLMELASLLPQPDVAPTVLAMLKWGMAQLARTDQRLPALTDVLIRLGNARAATLPSLGASLDDWVKSQLPVWGKLDAVRQDIETASIMWPEPFSTLVQDWGTASFEDIARFAEESTSSADSNALCQQLWKAVSRDKEHVEEDIARFASKTFWQLKASFEKDRIGNDGLAAFVDLLSLTNGNIHGPGVDVADPTAADTRDIAARLRNEPATLIRALVVQAVADLVNSEEHRRRALAYEVMKDMRGSIEDLLTRGLLPLAIRSDLDLARPSMPVYAPQTLSLGLDTLATDARWVTLAGDFAMWTEDVAILLCKVVAVDEPLFYHLPPILSDRTSASGFLPLLVQALLTCCSKSSKAESVFQARRKELGQYFSSIISSTGTSLQVIEAIIKTVLHLRHFDPPFRKDILGYNFWLDIDLLLLSEAAIRTGSYATALMFLETAMRDGDNGADMDTFTPRVQQIMFQVYSNVEDPDGFYGIKTHDVRDALRRRVNHEGLHLRALGLNGASIEASASGPGLSTSLVAALHNFHDIGLNRLAGTLMRPVLGSQDNVPESDPLFFELAWRTGDWDLPLTSEAKSSSAGAFYSALRVVHRERDMYVAQATVQSAIATEMCRLRDLGMERMIEIKKTNGNLLCLREIARWQDGDTRKALEENDFASSALTRFTSLHPSIEFSLAEQITATRLSILSSAQERESKNILGDLTTPLSEGLAMLEKASHLRLGAMARKEGNLQAAINAITAVQDLEAGRPASDQAQDEFSHVLWMQQEHALAIQHVEEMITPLRSNQKKNAARLAVLLARMAHWTSLAKQRGASEIKAIFDEGYTLGREQRIQNGELAQICHQYAVYADHHASTMLAAPDLQRLRDYRTRTQSAVTQLAETLSSNRNASLKDLHKQREQDLAEDDKAINEAEEEIRKYLQTALRMYATAIALSDEYDDSVTRMCSLWLEHASPKDVSNKRDVWNAGEISWAFYGPLRRVPSHKFVFLGPQLAARLSRPPDLNEHVHVDDSRNISAKDLSSQVDGPKSDTGKRDFRVALYNLILRLALEHPFHILYQIIPLAHGYLHGRSVPTAGSTPLSSLSSSRSKGRASTQQQQHATDDGRGPAAAEILMKLQSDDNKGRLVAKQGARDTIRFTEAAMPWCLHDDKQVTGRQNRTPSVPARYAILQLRDLQMPVPTAPPPIDLTLQYSNIVTLKRYRSAYTVLGGLHRPKKMQCYDSHDKSHYELFKGNDEIRQDAVMEQVFGMANDILARDRKTKARELKYRTYIVIPLANKTGILEFVAGGLSLGEWLKPAHIRYRKGLDVNTDQLRQHIHEVQEKDWQHPDVLRRWLEQTKRFKPVMRHFFTEKHKDPMGWFAMRLNYTRSVAVTSVVGHILGVGDRHMSNIMIDQVTGEVIHIDFGIVFEDGERLRIPEKVPFRLTQNMVDGFGVTGVDGTFRRCSEHTLRVLRGSAELIMTVLEVFKHDPLYAWAGDAEKMQRAQGGARSDVLQQTASVQEKADRVLSRIRSKLRDDLSVEYAVNALIQQARDPENLARIFTGWHSWF</sequence>
<dbReference type="STRING" id="1890683.A0A427YVG3"/>
<keyword evidence="6" id="KW-0723">Serine/threonine-protein kinase</keyword>
<evidence type="ECO:0000256" key="16">
    <source>
        <dbReference type="ARBA" id="ARBA00032467"/>
    </source>
</evidence>
<dbReference type="InterPro" id="IPR044107">
    <property type="entry name" value="PIKKc_ATM"/>
</dbReference>
<dbReference type="PANTHER" id="PTHR37079:SF4">
    <property type="entry name" value="SERINE_THREONINE-PROTEIN KINASE ATM"/>
    <property type="match status" value="1"/>
</dbReference>
<name>A0A427YVG3_9TREE</name>
<dbReference type="Proteomes" id="UP000279259">
    <property type="component" value="Unassembled WGS sequence"/>
</dbReference>
<dbReference type="Pfam" id="PF00454">
    <property type="entry name" value="PI3_PI4_kinase"/>
    <property type="match status" value="1"/>
</dbReference>
<reference evidence="24 25" key="1">
    <citation type="submission" date="2018-11" db="EMBL/GenBank/DDBJ databases">
        <title>Genome sequence of Saitozyma podzolica DSM 27192.</title>
        <authorList>
            <person name="Aliyu H."/>
            <person name="Gorte O."/>
            <person name="Ochsenreither K."/>
        </authorList>
    </citation>
    <scope>NUCLEOTIDE SEQUENCE [LARGE SCALE GENOMIC DNA]</scope>
    <source>
        <strain evidence="24 25">DSM 27192</strain>
    </source>
</reference>
<accession>A0A427YVG3</accession>
<feature type="region of interest" description="Disordered" evidence="20">
    <location>
        <begin position="1"/>
        <end position="34"/>
    </location>
</feature>
<dbReference type="EC" id="2.7.11.1" evidence="3"/>
<evidence type="ECO:0000256" key="1">
    <source>
        <dbReference type="ARBA" id="ARBA00004123"/>
    </source>
</evidence>
<comment type="catalytic activity">
    <reaction evidence="17">
        <text>L-threonyl-[protein] + ATP = O-phospho-L-threonyl-[protein] + ADP + H(+)</text>
        <dbReference type="Rhea" id="RHEA:46608"/>
        <dbReference type="Rhea" id="RHEA-COMP:11060"/>
        <dbReference type="Rhea" id="RHEA-COMP:11605"/>
        <dbReference type="ChEBI" id="CHEBI:15378"/>
        <dbReference type="ChEBI" id="CHEBI:30013"/>
        <dbReference type="ChEBI" id="CHEBI:30616"/>
        <dbReference type="ChEBI" id="CHEBI:61977"/>
        <dbReference type="ChEBI" id="CHEBI:456216"/>
        <dbReference type="EC" id="2.7.11.1"/>
    </reaction>
</comment>
<feature type="domain" description="PI3K/PI4K catalytic" evidence="21">
    <location>
        <begin position="1851"/>
        <end position="2164"/>
    </location>
</feature>
<keyword evidence="8" id="KW-0547">Nucleotide-binding</keyword>
<dbReference type="PROSITE" id="PS00916">
    <property type="entry name" value="PI3_4_KINASE_2"/>
    <property type="match status" value="1"/>
</dbReference>
<comment type="catalytic activity">
    <reaction evidence="18">
        <text>L-seryl-[protein] + ATP = O-phospho-L-seryl-[protein] + ADP + H(+)</text>
        <dbReference type="Rhea" id="RHEA:17989"/>
        <dbReference type="Rhea" id="RHEA-COMP:9863"/>
        <dbReference type="Rhea" id="RHEA-COMP:11604"/>
        <dbReference type="ChEBI" id="CHEBI:15378"/>
        <dbReference type="ChEBI" id="CHEBI:29999"/>
        <dbReference type="ChEBI" id="CHEBI:30616"/>
        <dbReference type="ChEBI" id="CHEBI:83421"/>
        <dbReference type="ChEBI" id="CHEBI:456216"/>
        <dbReference type="EC" id="2.7.11.1"/>
    </reaction>
</comment>
<comment type="similarity">
    <text evidence="2">Belongs to the PI3/PI4-kinase family. ATM subfamily.</text>
</comment>
<keyword evidence="25" id="KW-1185">Reference proteome</keyword>
<dbReference type="InterPro" id="IPR003152">
    <property type="entry name" value="FATC_dom"/>
</dbReference>
<dbReference type="InterPro" id="IPR056802">
    <property type="entry name" value="ATR-like_M-HEAT"/>
</dbReference>
<dbReference type="InterPro" id="IPR038980">
    <property type="entry name" value="ATM_plant"/>
</dbReference>
<evidence type="ECO:0000313" key="24">
    <source>
        <dbReference type="EMBL" id="RSH94995.1"/>
    </source>
</evidence>
<evidence type="ECO:0000256" key="7">
    <source>
        <dbReference type="ARBA" id="ARBA00022679"/>
    </source>
</evidence>
<dbReference type="InterPro" id="IPR018936">
    <property type="entry name" value="PI3/4_kinase_CS"/>
</dbReference>
<dbReference type="Pfam" id="PF02260">
    <property type="entry name" value="FATC"/>
    <property type="match status" value="1"/>
</dbReference>
<evidence type="ECO:0000256" key="5">
    <source>
        <dbReference type="ARBA" id="ARBA00020288"/>
    </source>
</evidence>
<dbReference type="GO" id="GO:0004674">
    <property type="term" value="F:protein serine/threonine kinase activity"/>
    <property type="evidence" value="ECO:0007669"/>
    <property type="project" value="UniProtKB-KW"/>
</dbReference>
<evidence type="ECO:0000256" key="13">
    <source>
        <dbReference type="ARBA" id="ARBA00030020"/>
    </source>
</evidence>
<dbReference type="GO" id="GO:0005524">
    <property type="term" value="F:ATP binding"/>
    <property type="evidence" value="ECO:0007669"/>
    <property type="project" value="UniProtKB-KW"/>
</dbReference>
<comment type="caution">
    <text evidence="24">The sequence shown here is derived from an EMBL/GenBank/DDBJ whole genome shotgun (WGS) entry which is preliminary data.</text>
</comment>
<dbReference type="PROSITE" id="PS00915">
    <property type="entry name" value="PI3_4_KINASE_1"/>
    <property type="match status" value="1"/>
</dbReference>
<dbReference type="SMART" id="SM00146">
    <property type="entry name" value="PI3Kc"/>
    <property type="match status" value="1"/>
</dbReference>
<keyword evidence="11" id="KW-0067">ATP-binding</keyword>
<dbReference type="InterPro" id="IPR036940">
    <property type="entry name" value="PI3/4_kinase_cat_sf"/>
</dbReference>
<evidence type="ECO:0000256" key="12">
    <source>
        <dbReference type="ARBA" id="ARBA00023242"/>
    </source>
</evidence>
<dbReference type="CDD" id="cd05171">
    <property type="entry name" value="PIKKc_ATM"/>
    <property type="match status" value="1"/>
</dbReference>
<feature type="region of interest" description="Disordered" evidence="20">
    <location>
        <begin position="1726"/>
        <end position="1757"/>
    </location>
</feature>
<dbReference type="PANTHER" id="PTHR37079">
    <property type="entry name" value="SERINE/THREONINE-PROTEIN KINASE ATM"/>
    <property type="match status" value="1"/>
</dbReference>
<evidence type="ECO:0000256" key="10">
    <source>
        <dbReference type="ARBA" id="ARBA00022777"/>
    </source>
</evidence>
<dbReference type="EMBL" id="RSCD01000001">
    <property type="protein sequence ID" value="RSH94995.1"/>
    <property type="molecule type" value="Genomic_DNA"/>
</dbReference>
<comment type="subcellular location">
    <subcellularLocation>
        <location evidence="1">Nucleus</location>
    </subcellularLocation>
</comment>
<evidence type="ECO:0000256" key="18">
    <source>
        <dbReference type="ARBA" id="ARBA00048679"/>
    </source>
</evidence>
<evidence type="ECO:0000256" key="2">
    <source>
        <dbReference type="ARBA" id="ARBA00010769"/>
    </source>
</evidence>
<feature type="domain" description="FATC" evidence="23">
    <location>
        <begin position="2166"/>
        <end position="2198"/>
    </location>
</feature>
<evidence type="ECO:0000256" key="15">
    <source>
        <dbReference type="ARBA" id="ARBA00031460"/>
    </source>
</evidence>
<dbReference type="InterPro" id="IPR014009">
    <property type="entry name" value="PIK_FAT"/>
</dbReference>
<evidence type="ECO:0000256" key="9">
    <source>
        <dbReference type="ARBA" id="ARBA00022763"/>
    </source>
</evidence>
<dbReference type="InterPro" id="IPR000403">
    <property type="entry name" value="PI3/4_kinase_cat_dom"/>
</dbReference>
<evidence type="ECO:0000259" key="23">
    <source>
        <dbReference type="PROSITE" id="PS51190"/>
    </source>
</evidence>
<keyword evidence="10 24" id="KW-0418">Kinase</keyword>
<dbReference type="PROSITE" id="PS51190">
    <property type="entry name" value="FATC"/>
    <property type="match status" value="1"/>
</dbReference>
<dbReference type="Pfam" id="PF25030">
    <property type="entry name" value="M-HEAT_ATR"/>
    <property type="match status" value="1"/>
</dbReference>
<dbReference type="Pfam" id="PF02259">
    <property type="entry name" value="FAT"/>
    <property type="match status" value="1"/>
</dbReference>
<dbReference type="PROSITE" id="PS50290">
    <property type="entry name" value="PI3_4_KINASE_3"/>
    <property type="match status" value="1"/>
</dbReference>
<evidence type="ECO:0000313" key="25">
    <source>
        <dbReference type="Proteomes" id="UP000279259"/>
    </source>
</evidence>